<protein>
    <submittedName>
        <fullName evidence="1">Uncharacterized protein</fullName>
    </submittedName>
</protein>
<dbReference type="EMBL" id="MN739991">
    <property type="protein sequence ID" value="QHT81771.1"/>
    <property type="molecule type" value="Genomic_DNA"/>
</dbReference>
<reference evidence="1" key="1">
    <citation type="journal article" date="2020" name="Nature">
        <title>Giant virus diversity and host interactions through global metagenomics.</title>
        <authorList>
            <person name="Schulz F."/>
            <person name="Roux S."/>
            <person name="Paez-Espino D."/>
            <person name="Jungbluth S."/>
            <person name="Walsh D.A."/>
            <person name="Denef V.J."/>
            <person name="McMahon K.D."/>
            <person name="Konstantinidis K.T."/>
            <person name="Eloe-Fadrosh E.A."/>
            <person name="Kyrpides N.C."/>
            <person name="Woyke T."/>
        </authorList>
    </citation>
    <scope>NUCLEOTIDE SEQUENCE</scope>
    <source>
        <strain evidence="1">GVMAG-M-3300023184-13</strain>
    </source>
</reference>
<sequence length="134" mass="15908">MVVNQLFTEPPTIEFINKFISTLGLCDIHDRKVFTFLDMTHHNTITALKPLHEELIDIYLPCKRNYVNELTHKNIITILRQMLKVVDHDILSKEKFIKGSKYIEYKIVTKYEKGNAKIKPSRRKKKKDFIIDFD</sequence>
<name>A0A6C0HM59_9ZZZZ</name>
<proteinExistence type="predicted"/>
<organism evidence="1">
    <name type="scientific">viral metagenome</name>
    <dbReference type="NCBI Taxonomy" id="1070528"/>
    <lineage>
        <taxon>unclassified sequences</taxon>
        <taxon>metagenomes</taxon>
        <taxon>organismal metagenomes</taxon>
    </lineage>
</organism>
<evidence type="ECO:0000313" key="1">
    <source>
        <dbReference type="EMBL" id="QHT81771.1"/>
    </source>
</evidence>
<dbReference type="AlphaFoldDB" id="A0A6C0HM59"/>
<accession>A0A6C0HM59</accession>